<name>A0ABW6ZU54_9HYPH</name>
<reference evidence="2 3" key="1">
    <citation type="submission" date="2024-02" db="EMBL/GenBank/DDBJ databases">
        <title>Expansion and revision of Xanthobacter and proposal of Roseixanthobacter gen. nov.</title>
        <authorList>
            <person name="Soltysiak M.P.M."/>
            <person name="Jalihal A."/>
            <person name="Ory A."/>
            <person name="Chrisophersen C."/>
            <person name="Lee A.D."/>
            <person name="Boulton J."/>
            <person name="Springer M."/>
        </authorList>
    </citation>
    <scope>NUCLEOTIDE SEQUENCE [LARGE SCALE GENOMIC DNA]</scope>
    <source>
        <strain evidence="2 3">23A</strain>
    </source>
</reference>
<accession>A0ABW6ZU54</accession>
<feature type="region of interest" description="Disordered" evidence="1">
    <location>
        <begin position="317"/>
        <end position="349"/>
    </location>
</feature>
<evidence type="ECO:0000313" key="3">
    <source>
        <dbReference type="Proteomes" id="UP001604002"/>
    </source>
</evidence>
<dbReference type="RefSeq" id="WP_393992068.1">
    <property type="nucleotide sequence ID" value="NZ_JBAFVH010000004.1"/>
</dbReference>
<dbReference type="Gene3D" id="1.10.10.10">
    <property type="entry name" value="Winged helix-like DNA-binding domain superfamily/Winged helix DNA-binding domain"/>
    <property type="match status" value="1"/>
</dbReference>
<evidence type="ECO:0000313" key="2">
    <source>
        <dbReference type="EMBL" id="MFG1372158.1"/>
    </source>
</evidence>
<dbReference type="Pfam" id="PF13384">
    <property type="entry name" value="HTH_23"/>
    <property type="match status" value="1"/>
</dbReference>
<dbReference type="InterPro" id="IPR036388">
    <property type="entry name" value="WH-like_DNA-bd_sf"/>
</dbReference>
<proteinExistence type="predicted"/>
<feature type="compositionally biased region" description="Polar residues" evidence="1">
    <location>
        <begin position="340"/>
        <end position="349"/>
    </location>
</feature>
<evidence type="ECO:0000256" key="1">
    <source>
        <dbReference type="SAM" id="MobiDB-lite"/>
    </source>
</evidence>
<protein>
    <submittedName>
        <fullName evidence="2">Winged helix-turn-helix domain-containing protein</fullName>
    </submittedName>
</protein>
<dbReference type="Proteomes" id="UP001604002">
    <property type="component" value="Unassembled WGS sequence"/>
</dbReference>
<comment type="caution">
    <text evidence="2">The sequence shown here is derived from an EMBL/GenBank/DDBJ whole genome shotgun (WGS) entry which is preliminary data.</text>
</comment>
<gene>
    <name evidence="2" type="ORF">V5F32_08290</name>
</gene>
<sequence>MSVLDMDRLRKVRRLMDHGATEGERAAARSRAETMAKAAGLTLAEAMSKLDTIEAPQPRSFFEGFDDWMEAKEPGYRVQMAAKRAERDARDAHRRAEVLAAYGSEAAVFARTEREALLDAAIAPLGTWDHWTDDTGTVHRFAKTLDGAAGEFWNAKDITPAIRAAVMRAYPWPITLAKALAEVKEWDQLRWDRGLFCRSGEWNPYREVNCRVTLLEDELETGRPAATWDDVQARFDWKRYAYERTYVDPTQREEPFLERLEADFAFLRANAHPVHSGHPHMQPATRRTTAHKRADVLSMLDTHPELSDREIARRLGVSPQTVSTWRRKADGIPPRRRTPSDQQSPIRKE</sequence>
<keyword evidence="3" id="KW-1185">Reference proteome</keyword>
<organism evidence="2 3">
    <name type="scientific">Xanthobacter oligotrophicus</name>
    <dbReference type="NCBI Taxonomy" id="2607286"/>
    <lineage>
        <taxon>Bacteria</taxon>
        <taxon>Pseudomonadati</taxon>
        <taxon>Pseudomonadota</taxon>
        <taxon>Alphaproteobacteria</taxon>
        <taxon>Hyphomicrobiales</taxon>
        <taxon>Xanthobacteraceae</taxon>
        <taxon>Xanthobacter</taxon>
    </lineage>
</organism>
<dbReference type="EMBL" id="JBAFVH010000004">
    <property type="protein sequence ID" value="MFG1372158.1"/>
    <property type="molecule type" value="Genomic_DNA"/>
</dbReference>